<dbReference type="PROSITE" id="PS51257">
    <property type="entry name" value="PROKAR_LIPOPROTEIN"/>
    <property type="match status" value="1"/>
</dbReference>
<evidence type="ECO:0000313" key="2">
    <source>
        <dbReference type="EMBL" id="MFD3000370.1"/>
    </source>
</evidence>
<gene>
    <name evidence="2" type="ORF">ACFS7Z_08365</name>
</gene>
<reference evidence="3" key="1">
    <citation type="journal article" date="2019" name="Int. J. Syst. Evol. Microbiol.">
        <title>The Global Catalogue of Microorganisms (GCM) 10K type strain sequencing project: providing services to taxonomists for standard genome sequencing and annotation.</title>
        <authorList>
            <consortium name="The Broad Institute Genomics Platform"/>
            <consortium name="The Broad Institute Genome Sequencing Center for Infectious Disease"/>
            <person name="Wu L."/>
            <person name="Ma J."/>
        </authorList>
    </citation>
    <scope>NUCLEOTIDE SEQUENCE [LARGE SCALE GENOMIC DNA]</scope>
    <source>
        <strain evidence="3">KCTC 23984</strain>
    </source>
</reference>
<dbReference type="InterPro" id="IPR021255">
    <property type="entry name" value="DUF2807"/>
</dbReference>
<comment type="caution">
    <text evidence="2">The sequence shown here is derived from an EMBL/GenBank/DDBJ whole genome shotgun (WGS) entry which is preliminary data.</text>
</comment>
<sequence length="245" mass="26432">MKKYLLSKSGKAVQWPLVVCGMLFFSACDDVQCIKGNGNEERRTLTLQPFSELEANGDFKVYITQGEPQKVEVVGESNILSDLSTQVRNGKWEIEHESCVRRAEPVEVYITMPEVKALYLNGSGLINSENKLDVEELPVQVNGSGKIDLELDASKVITRVTGSGEVWLSGRTAMQKINMSGSGRAATADLAAEDVTVNLSGSGEAEVRASKSLTADVSGSGKVYYYGNPAVVSTNISGFGKVVKR</sequence>
<protein>
    <submittedName>
        <fullName evidence="2">Head GIN domain-containing protein</fullName>
    </submittedName>
</protein>
<dbReference type="Proteomes" id="UP001597641">
    <property type="component" value="Unassembled WGS sequence"/>
</dbReference>
<accession>A0ABW6BSV7</accession>
<organism evidence="2 3">
    <name type="scientific">Pontibacter toksunensis</name>
    <dbReference type="NCBI Taxonomy" id="1332631"/>
    <lineage>
        <taxon>Bacteria</taxon>
        <taxon>Pseudomonadati</taxon>
        <taxon>Bacteroidota</taxon>
        <taxon>Cytophagia</taxon>
        <taxon>Cytophagales</taxon>
        <taxon>Hymenobacteraceae</taxon>
        <taxon>Pontibacter</taxon>
    </lineage>
</organism>
<dbReference type="RefSeq" id="WP_377483319.1">
    <property type="nucleotide sequence ID" value="NZ_JBHUOX010000005.1"/>
</dbReference>
<evidence type="ECO:0000259" key="1">
    <source>
        <dbReference type="Pfam" id="PF10988"/>
    </source>
</evidence>
<name>A0ABW6BSV7_9BACT</name>
<dbReference type="PANTHER" id="PTHR39200">
    <property type="entry name" value="HYPOTHETICAL EXPORTED PROTEIN"/>
    <property type="match status" value="1"/>
</dbReference>
<dbReference type="Gene3D" id="2.160.20.120">
    <property type="match status" value="1"/>
</dbReference>
<dbReference type="PANTHER" id="PTHR39200:SF1">
    <property type="entry name" value="AUTO-TRANSPORTER ADHESIN HEAD GIN DOMAIN-CONTAINING PROTEIN-RELATED"/>
    <property type="match status" value="1"/>
</dbReference>
<dbReference type="EMBL" id="JBHUOX010000005">
    <property type="protein sequence ID" value="MFD3000370.1"/>
    <property type="molecule type" value="Genomic_DNA"/>
</dbReference>
<keyword evidence="3" id="KW-1185">Reference proteome</keyword>
<evidence type="ECO:0000313" key="3">
    <source>
        <dbReference type="Proteomes" id="UP001597641"/>
    </source>
</evidence>
<proteinExistence type="predicted"/>
<feature type="domain" description="Putative auto-transporter adhesin head GIN" evidence="1">
    <location>
        <begin position="49"/>
        <end position="229"/>
    </location>
</feature>
<dbReference type="Pfam" id="PF10988">
    <property type="entry name" value="DUF2807"/>
    <property type="match status" value="1"/>
</dbReference>